<dbReference type="WBParaSite" id="ES5_v2.g18005.t1">
    <property type="protein sequence ID" value="ES5_v2.g18005.t1"/>
    <property type="gene ID" value="ES5_v2.g18005"/>
</dbReference>
<evidence type="ECO:0000313" key="1">
    <source>
        <dbReference type="Proteomes" id="UP000887579"/>
    </source>
</evidence>
<name>A0AC34FKZ2_9BILA</name>
<organism evidence="1 2">
    <name type="scientific">Panagrolaimus sp. ES5</name>
    <dbReference type="NCBI Taxonomy" id="591445"/>
    <lineage>
        <taxon>Eukaryota</taxon>
        <taxon>Metazoa</taxon>
        <taxon>Ecdysozoa</taxon>
        <taxon>Nematoda</taxon>
        <taxon>Chromadorea</taxon>
        <taxon>Rhabditida</taxon>
        <taxon>Tylenchina</taxon>
        <taxon>Panagrolaimomorpha</taxon>
        <taxon>Panagrolaimoidea</taxon>
        <taxon>Panagrolaimidae</taxon>
        <taxon>Panagrolaimus</taxon>
    </lineage>
</organism>
<proteinExistence type="predicted"/>
<reference evidence="2" key="1">
    <citation type="submission" date="2022-11" db="UniProtKB">
        <authorList>
            <consortium name="WormBaseParasite"/>
        </authorList>
    </citation>
    <scope>IDENTIFICATION</scope>
</reference>
<sequence length="222" mass="24560">MVRTTSLRSASKGKPGRQHRASTTTITKKKTEAVPDVATHVTQRDVVTLKGDKTKSNSKNTSFSNWNGRDPFEGLLDDDFSPAPEYGRLRTQPGRTCKRSIISGNMQSNQNATSATKKPQKKSIIYGGDTKKNQSKSETKSKKAVTPKNKRNTKLPAESDASPRNTAKTNSRPRTTSSKKQPKKNSTAQPNSAVKMNVPMAMVVVSSVRPQRTRRPIIRYPY</sequence>
<dbReference type="Proteomes" id="UP000887579">
    <property type="component" value="Unplaced"/>
</dbReference>
<accession>A0AC34FKZ2</accession>
<protein>
    <submittedName>
        <fullName evidence="2">Uncharacterized protein</fullName>
    </submittedName>
</protein>
<evidence type="ECO:0000313" key="2">
    <source>
        <dbReference type="WBParaSite" id="ES5_v2.g18005.t1"/>
    </source>
</evidence>